<dbReference type="Gene3D" id="1.10.510.10">
    <property type="entry name" value="Transferase(Phosphotransferase) domain 1"/>
    <property type="match status" value="1"/>
</dbReference>
<sequence length="512" mass="57361">MATTVFDIELHDVETVEVSSDSDNEIEITEGIIDENPNPNEVIDLTNGDFDTVEITEDNVNPTKERMCPKDFDLLKVLGKGGYGKVFQCRKRTGVDSGKIFAMKVLRKASIVRNQKDVSHTKAERNILECVMHPFIVQLNYAFQTGGKLYLVLEYLNGGELFTHLENEGIFMEESSAFYLAEITLALEHLHSLGIIYRDLKPENILLDHEGHVKLTDFGLSKEHIQDNSRTLTFCGTIEYMAPEIILRQGHGKAADWWSLGALLYDMTTGAPPFHGNSRKATIELILRGKLTFPPYLTSDMKDILRRLLKKKPQDRLGAPPEDAKAIKKHPLFKNINWEDVLNKRIEPPYKPGVSSEDDVSQFDPKFTKQTPVDSPVDSFLSESVNMIFEGFTYVAPSILEEMYRPSISKSRSPRKLGSSYRQQHPYGFNMPNLPSTSYHSHHTGVPNFLDSQFGAESDESASTSAVGPTSSNTMRTPFGIPIRRPNYPISNQNGPEMMEVSSGGGTGISHV</sequence>
<keyword evidence="3" id="KW-0723">Serine/threonine-protein kinase</keyword>
<comment type="similarity">
    <text evidence="1">Belongs to the protein kinase superfamily. AGC Ser/Thr protein kinase family. S6 kinase subfamily.</text>
</comment>
<keyword evidence="4" id="KW-0597">Phosphoprotein</keyword>
<dbReference type="Pfam" id="PF00069">
    <property type="entry name" value="Pkinase"/>
    <property type="match status" value="1"/>
</dbReference>
<evidence type="ECO:0000256" key="10">
    <source>
        <dbReference type="ARBA" id="ARBA00048679"/>
    </source>
</evidence>
<evidence type="ECO:0000313" key="16">
    <source>
        <dbReference type="Proteomes" id="UP001566132"/>
    </source>
</evidence>
<comment type="catalytic activity">
    <reaction evidence="9">
        <text>L-threonyl-[protein] + ATP = O-phospho-L-threonyl-[protein] + ADP + H(+)</text>
        <dbReference type="Rhea" id="RHEA:46608"/>
        <dbReference type="Rhea" id="RHEA-COMP:11060"/>
        <dbReference type="Rhea" id="RHEA-COMP:11605"/>
        <dbReference type="ChEBI" id="CHEBI:15378"/>
        <dbReference type="ChEBI" id="CHEBI:30013"/>
        <dbReference type="ChEBI" id="CHEBI:30616"/>
        <dbReference type="ChEBI" id="CHEBI:61977"/>
        <dbReference type="ChEBI" id="CHEBI:456216"/>
        <dbReference type="EC" id="2.7.11.1"/>
    </reaction>
</comment>
<gene>
    <name evidence="15" type="ORF">ABEB36_007066</name>
</gene>
<evidence type="ECO:0000256" key="9">
    <source>
        <dbReference type="ARBA" id="ARBA00047899"/>
    </source>
</evidence>
<evidence type="ECO:0000256" key="7">
    <source>
        <dbReference type="ARBA" id="ARBA00022777"/>
    </source>
</evidence>
<keyword evidence="7" id="KW-0418">Kinase</keyword>
<feature type="compositionally biased region" description="Gly residues" evidence="12">
    <location>
        <begin position="503"/>
        <end position="512"/>
    </location>
</feature>
<evidence type="ECO:0000313" key="15">
    <source>
        <dbReference type="EMBL" id="KAL1501812.1"/>
    </source>
</evidence>
<dbReference type="AlphaFoldDB" id="A0ABD1ESQ8"/>
<dbReference type="InterPro" id="IPR017441">
    <property type="entry name" value="Protein_kinase_ATP_BS"/>
</dbReference>
<evidence type="ECO:0000259" key="13">
    <source>
        <dbReference type="PROSITE" id="PS50011"/>
    </source>
</evidence>
<evidence type="ECO:0000256" key="12">
    <source>
        <dbReference type="SAM" id="MobiDB-lite"/>
    </source>
</evidence>
<dbReference type="PROSITE" id="PS50011">
    <property type="entry name" value="PROTEIN_KINASE_DOM"/>
    <property type="match status" value="1"/>
</dbReference>
<accession>A0ABD1ESQ8</accession>
<comment type="caution">
    <text evidence="15">The sequence shown here is derived from an EMBL/GenBank/DDBJ whole genome shotgun (WGS) entry which is preliminary data.</text>
</comment>
<dbReference type="InterPro" id="IPR008271">
    <property type="entry name" value="Ser/Thr_kinase_AS"/>
</dbReference>
<evidence type="ECO:0000256" key="11">
    <source>
        <dbReference type="PROSITE-ProRule" id="PRU10141"/>
    </source>
</evidence>
<feature type="domain" description="Protein kinase" evidence="13">
    <location>
        <begin position="72"/>
        <end position="333"/>
    </location>
</feature>
<dbReference type="Pfam" id="PF00433">
    <property type="entry name" value="Pkinase_C"/>
    <property type="match status" value="1"/>
</dbReference>
<evidence type="ECO:0000256" key="6">
    <source>
        <dbReference type="ARBA" id="ARBA00022741"/>
    </source>
</evidence>
<dbReference type="GO" id="GO:0005524">
    <property type="term" value="F:ATP binding"/>
    <property type="evidence" value="ECO:0007669"/>
    <property type="project" value="UniProtKB-UniRule"/>
</dbReference>
<evidence type="ECO:0000256" key="5">
    <source>
        <dbReference type="ARBA" id="ARBA00022679"/>
    </source>
</evidence>
<keyword evidence="6 11" id="KW-0547">Nucleotide-binding</keyword>
<dbReference type="FunFam" id="1.10.510.10:FF:000010">
    <property type="entry name" value="Ribosomal protein S6 kinase"/>
    <property type="match status" value="1"/>
</dbReference>
<feature type="region of interest" description="Disordered" evidence="12">
    <location>
        <begin position="493"/>
        <end position="512"/>
    </location>
</feature>
<organism evidence="15 16">
    <name type="scientific">Hypothenemus hampei</name>
    <name type="common">Coffee berry borer</name>
    <dbReference type="NCBI Taxonomy" id="57062"/>
    <lineage>
        <taxon>Eukaryota</taxon>
        <taxon>Metazoa</taxon>
        <taxon>Ecdysozoa</taxon>
        <taxon>Arthropoda</taxon>
        <taxon>Hexapoda</taxon>
        <taxon>Insecta</taxon>
        <taxon>Pterygota</taxon>
        <taxon>Neoptera</taxon>
        <taxon>Endopterygota</taxon>
        <taxon>Coleoptera</taxon>
        <taxon>Polyphaga</taxon>
        <taxon>Cucujiformia</taxon>
        <taxon>Curculionidae</taxon>
        <taxon>Scolytinae</taxon>
        <taxon>Hypothenemus</taxon>
    </lineage>
</organism>
<evidence type="ECO:0000259" key="14">
    <source>
        <dbReference type="PROSITE" id="PS51285"/>
    </source>
</evidence>
<dbReference type="PROSITE" id="PS00108">
    <property type="entry name" value="PROTEIN_KINASE_ST"/>
    <property type="match status" value="1"/>
</dbReference>
<dbReference type="InterPro" id="IPR011009">
    <property type="entry name" value="Kinase-like_dom_sf"/>
</dbReference>
<feature type="domain" description="AGC-kinase C-terminal" evidence="14">
    <location>
        <begin position="334"/>
        <end position="404"/>
    </location>
</feature>
<evidence type="ECO:0000256" key="1">
    <source>
        <dbReference type="ARBA" id="ARBA00009804"/>
    </source>
</evidence>
<feature type="region of interest" description="Disordered" evidence="12">
    <location>
        <begin position="440"/>
        <end position="485"/>
    </location>
</feature>
<feature type="binding site" evidence="11">
    <location>
        <position position="104"/>
    </location>
    <ligand>
        <name>ATP</name>
        <dbReference type="ChEBI" id="CHEBI:30616"/>
    </ligand>
</feature>
<dbReference type="CDD" id="cd05584">
    <property type="entry name" value="STKc_p70S6K"/>
    <property type="match status" value="1"/>
</dbReference>
<keyword evidence="8 11" id="KW-0067">ATP-binding</keyword>
<dbReference type="EMBL" id="JBDJPC010000005">
    <property type="protein sequence ID" value="KAL1501812.1"/>
    <property type="molecule type" value="Genomic_DNA"/>
</dbReference>
<dbReference type="InterPro" id="IPR000719">
    <property type="entry name" value="Prot_kinase_dom"/>
</dbReference>
<keyword evidence="5" id="KW-0808">Transferase</keyword>
<proteinExistence type="inferred from homology"/>
<evidence type="ECO:0000256" key="8">
    <source>
        <dbReference type="ARBA" id="ARBA00022840"/>
    </source>
</evidence>
<dbReference type="SMART" id="SM00220">
    <property type="entry name" value="S_TKc"/>
    <property type="match status" value="1"/>
</dbReference>
<dbReference type="PROSITE" id="PS00107">
    <property type="entry name" value="PROTEIN_KINASE_ATP"/>
    <property type="match status" value="1"/>
</dbReference>
<dbReference type="EC" id="2.7.11.1" evidence="2"/>
<name>A0ABD1ESQ8_HYPHA</name>
<dbReference type="InterPro" id="IPR017892">
    <property type="entry name" value="Pkinase_C"/>
</dbReference>
<evidence type="ECO:0000256" key="3">
    <source>
        <dbReference type="ARBA" id="ARBA00022527"/>
    </source>
</evidence>
<dbReference type="PANTHER" id="PTHR24351">
    <property type="entry name" value="RIBOSOMAL PROTEIN S6 KINASE"/>
    <property type="match status" value="1"/>
</dbReference>
<feature type="compositionally biased region" description="Polar residues" evidence="12">
    <location>
        <begin position="461"/>
        <end position="476"/>
    </location>
</feature>
<dbReference type="Gene3D" id="3.30.200.20">
    <property type="entry name" value="Phosphorylase Kinase, domain 1"/>
    <property type="match status" value="1"/>
</dbReference>
<evidence type="ECO:0000256" key="2">
    <source>
        <dbReference type="ARBA" id="ARBA00012513"/>
    </source>
</evidence>
<dbReference type="GO" id="GO:0004674">
    <property type="term" value="F:protein serine/threonine kinase activity"/>
    <property type="evidence" value="ECO:0007669"/>
    <property type="project" value="UniProtKB-KW"/>
</dbReference>
<dbReference type="SMART" id="SM00133">
    <property type="entry name" value="S_TK_X"/>
    <property type="match status" value="1"/>
</dbReference>
<protein>
    <recommendedName>
        <fullName evidence="2">non-specific serine/threonine protein kinase</fullName>
        <ecNumber evidence="2">2.7.11.1</ecNumber>
    </recommendedName>
</protein>
<keyword evidence="16" id="KW-1185">Reference proteome</keyword>
<dbReference type="SUPFAM" id="SSF56112">
    <property type="entry name" value="Protein kinase-like (PK-like)"/>
    <property type="match status" value="1"/>
</dbReference>
<dbReference type="InterPro" id="IPR000961">
    <property type="entry name" value="AGC-kinase_C"/>
</dbReference>
<dbReference type="FunFam" id="3.30.200.20:FF:000686">
    <property type="entry name" value="Ribosomal protein S6 kinase"/>
    <property type="match status" value="1"/>
</dbReference>
<dbReference type="Proteomes" id="UP001566132">
    <property type="component" value="Unassembled WGS sequence"/>
</dbReference>
<dbReference type="PROSITE" id="PS51285">
    <property type="entry name" value="AGC_KINASE_CTER"/>
    <property type="match status" value="1"/>
</dbReference>
<reference evidence="15 16" key="1">
    <citation type="submission" date="2024-05" db="EMBL/GenBank/DDBJ databases">
        <title>Genetic variation in Jamaican populations of the coffee berry borer (Hypothenemus hampei).</title>
        <authorList>
            <person name="Errbii M."/>
            <person name="Myrie A."/>
        </authorList>
    </citation>
    <scope>NUCLEOTIDE SEQUENCE [LARGE SCALE GENOMIC DNA]</scope>
    <source>
        <strain evidence="15">JA-Hopewell-2020-01-JO</strain>
        <tissue evidence="15">Whole body</tissue>
    </source>
</reference>
<comment type="catalytic activity">
    <reaction evidence="10">
        <text>L-seryl-[protein] + ATP = O-phospho-L-seryl-[protein] + ADP + H(+)</text>
        <dbReference type="Rhea" id="RHEA:17989"/>
        <dbReference type="Rhea" id="RHEA-COMP:9863"/>
        <dbReference type="Rhea" id="RHEA-COMP:11604"/>
        <dbReference type="ChEBI" id="CHEBI:15378"/>
        <dbReference type="ChEBI" id="CHEBI:29999"/>
        <dbReference type="ChEBI" id="CHEBI:30616"/>
        <dbReference type="ChEBI" id="CHEBI:83421"/>
        <dbReference type="ChEBI" id="CHEBI:456216"/>
        <dbReference type="EC" id="2.7.11.1"/>
    </reaction>
</comment>
<evidence type="ECO:0000256" key="4">
    <source>
        <dbReference type="ARBA" id="ARBA00022553"/>
    </source>
</evidence>